<accession>A0AAE3NXH4</accession>
<evidence type="ECO:0000313" key="2">
    <source>
        <dbReference type="Proteomes" id="UP001221302"/>
    </source>
</evidence>
<name>A0AAE3NXH4_9BACT</name>
<comment type="caution">
    <text evidence="1">The sequence shown here is derived from an EMBL/GenBank/DDBJ whole genome shotgun (WGS) entry which is preliminary data.</text>
</comment>
<protein>
    <submittedName>
        <fullName evidence="1">Uncharacterized protein</fullName>
    </submittedName>
</protein>
<gene>
    <name evidence="1" type="ORF">P0M35_06900</name>
</gene>
<sequence>MQVKNIKILILIIILFLGCSSKKNDDDTLVKVFVEKLIIDETYFRDKKILTAKKEELFNKYKIAEKDFEIALKAKLYNKDEYNDFFRMSNKLLYDLKNSGAIN</sequence>
<dbReference type="Proteomes" id="UP001221302">
    <property type="component" value="Unassembled WGS sequence"/>
</dbReference>
<keyword evidence="2" id="KW-1185">Reference proteome</keyword>
<reference evidence="1" key="1">
    <citation type="submission" date="2023-03" db="EMBL/GenBank/DDBJ databases">
        <title>Stygiobacter electus gen. nov., sp. nov., facultatively anaerobic thermotolerant bacterium of the class Ignavibacteria from a well of Yessentuki mineral water deposit.</title>
        <authorList>
            <person name="Podosokorskaya O.A."/>
            <person name="Elcheninov A.G."/>
            <person name="Petrova N.F."/>
            <person name="Zavarzina D.G."/>
            <person name="Kublanov I.V."/>
            <person name="Merkel A.Y."/>
        </authorList>
    </citation>
    <scope>NUCLEOTIDE SEQUENCE</scope>
    <source>
        <strain evidence="1">09-Me</strain>
    </source>
</reference>
<evidence type="ECO:0000313" key="1">
    <source>
        <dbReference type="EMBL" id="MDF1611871.1"/>
    </source>
</evidence>
<dbReference type="AlphaFoldDB" id="A0AAE3NXH4"/>
<dbReference type="RefSeq" id="WP_321535638.1">
    <property type="nucleotide sequence ID" value="NZ_JARGDL010000007.1"/>
</dbReference>
<proteinExistence type="predicted"/>
<dbReference type="PROSITE" id="PS51257">
    <property type="entry name" value="PROKAR_LIPOPROTEIN"/>
    <property type="match status" value="1"/>
</dbReference>
<organism evidence="1 2">
    <name type="scientific">Stygiobacter electus</name>
    <dbReference type="NCBI Taxonomy" id="3032292"/>
    <lineage>
        <taxon>Bacteria</taxon>
        <taxon>Pseudomonadati</taxon>
        <taxon>Ignavibacteriota</taxon>
        <taxon>Ignavibacteria</taxon>
        <taxon>Ignavibacteriales</taxon>
        <taxon>Melioribacteraceae</taxon>
        <taxon>Stygiobacter</taxon>
    </lineage>
</organism>
<dbReference type="EMBL" id="JARGDL010000007">
    <property type="protein sequence ID" value="MDF1611871.1"/>
    <property type="molecule type" value="Genomic_DNA"/>
</dbReference>